<evidence type="ECO:0000313" key="1">
    <source>
        <dbReference type="EMBL" id="BBG96868.1"/>
    </source>
</evidence>
<protein>
    <submittedName>
        <fullName evidence="1">Uncharacterized protein</fullName>
    </submittedName>
</protein>
<name>A0A4Y1QYG3_PRUDU</name>
<sequence>SFGIIRHQEPDRIFKRRPPRDRIARTICRRSTWDPHRANYSFRAKGKKVICARHLPGVGHAQDLVRIPKWKLGRVLSLAVTKVLRLHLLDRLKI</sequence>
<feature type="non-terminal residue" evidence="1">
    <location>
        <position position="1"/>
    </location>
</feature>
<organism evidence="1">
    <name type="scientific">Prunus dulcis</name>
    <name type="common">Almond</name>
    <name type="synonym">Amygdalus dulcis</name>
    <dbReference type="NCBI Taxonomy" id="3755"/>
    <lineage>
        <taxon>Eukaryota</taxon>
        <taxon>Viridiplantae</taxon>
        <taxon>Streptophyta</taxon>
        <taxon>Embryophyta</taxon>
        <taxon>Tracheophyta</taxon>
        <taxon>Spermatophyta</taxon>
        <taxon>Magnoliopsida</taxon>
        <taxon>eudicotyledons</taxon>
        <taxon>Gunneridae</taxon>
        <taxon>Pentapetalae</taxon>
        <taxon>rosids</taxon>
        <taxon>fabids</taxon>
        <taxon>Rosales</taxon>
        <taxon>Rosaceae</taxon>
        <taxon>Amygdaloideae</taxon>
        <taxon>Amygdaleae</taxon>
        <taxon>Prunus</taxon>
    </lineage>
</organism>
<dbReference type="AlphaFoldDB" id="A0A4Y1QYG3"/>
<proteinExistence type="predicted"/>
<accession>A0A4Y1QYG3</accession>
<reference evidence="1" key="1">
    <citation type="journal article" date="2019" name="Science">
        <title>Mutation of a bHLH transcription factor allowed almond domestication.</title>
        <authorList>
            <person name="Sanchez-Perez R."/>
            <person name="Pavan S."/>
            <person name="Mazzeo R."/>
            <person name="Moldovan C."/>
            <person name="Aiese Cigliano R."/>
            <person name="Del Cueto J."/>
            <person name="Ricciardi F."/>
            <person name="Lotti C."/>
            <person name="Ricciardi L."/>
            <person name="Dicenta F."/>
            <person name="Lopez-Marques R.L."/>
            <person name="Lindberg Moller B."/>
        </authorList>
    </citation>
    <scope>NUCLEOTIDE SEQUENCE</scope>
</reference>
<gene>
    <name evidence="1" type="ORF">Prudu_005815</name>
</gene>
<dbReference type="EMBL" id="AP019298">
    <property type="protein sequence ID" value="BBG96868.1"/>
    <property type="molecule type" value="Genomic_DNA"/>
</dbReference>